<keyword evidence="4" id="KW-1185">Reference proteome</keyword>
<accession>A0A542ECQ6</accession>
<keyword evidence="2" id="KW-0812">Transmembrane</keyword>
<dbReference type="Proteomes" id="UP000320806">
    <property type="component" value="Unassembled WGS sequence"/>
</dbReference>
<sequence length="150" mass="15957">MTWLFPHIWLWVLISTLLGFAITLYATIGGSSRPQTPRASRATRRNRADAPTPDEPVGERTRHRAAIADQASPAAPAGSAAAAGSGARRRRRYEVEDVEVEEWGPGQVFPVEPSVPLRDAAARGSEPKSGTASGGTSEIAPDTPTGTDQR</sequence>
<evidence type="ECO:0000313" key="3">
    <source>
        <dbReference type="EMBL" id="TQJ13109.1"/>
    </source>
</evidence>
<dbReference type="EMBL" id="VFMO01000001">
    <property type="protein sequence ID" value="TQJ13109.1"/>
    <property type="molecule type" value="Genomic_DNA"/>
</dbReference>
<evidence type="ECO:0000256" key="2">
    <source>
        <dbReference type="SAM" id="Phobius"/>
    </source>
</evidence>
<dbReference type="AlphaFoldDB" id="A0A542ECQ6"/>
<evidence type="ECO:0000256" key="1">
    <source>
        <dbReference type="SAM" id="MobiDB-lite"/>
    </source>
</evidence>
<organism evidence="3 4">
    <name type="scientific">Yimella lutea</name>
    <dbReference type="NCBI Taxonomy" id="587872"/>
    <lineage>
        <taxon>Bacteria</taxon>
        <taxon>Bacillati</taxon>
        <taxon>Actinomycetota</taxon>
        <taxon>Actinomycetes</taxon>
        <taxon>Micrococcales</taxon>
        <taxon>Dermacoccaceae</taxon>
        <taxon>Yimella</taxon>
    </lineage>
</organism>
<reference evidence="3 4" key="1">
    <citation type="submission" date="2019-06" db="EMBL/GenBank/DDBJ databases">
        <title>Sequencing the genomes of 1000 actinobacteria strains.</title>
        <authorList>
            <person name="Klenk H.-P."/>
        </authorList>
    </citation>
    <scope>NUCLEOTIDE SEQUENCE [LARGE SCALE GENOMIC DNA]</scope>
    <source>
        <strain evidence="3 4">DSM 19828</strain>
    </source>
</reference>
<name>A0A542ECQ6_9MICO</name>
<comment type="caution">
    <text evidence="3">The sequence shown here is derived from an EMBL/GenBank/DDBJ whole genome shotgun (WGS) entry which is preliminary data.</text>
</comment>
<feature type="region of interest" description="Disordered" evidence="1">
    <location>
        <begin position="31"/>
        <end position="150"/>
    </location>
</feature>
<dbReference type="RefSeq" id="WP_141927339.1">
    <property type="nucleotide sequence ID" value="NZ_BAABCI010000015.1"/>
</dbReference>
<protein>
    <submittedName>
        <fullName evidence="3">Uncharacterized protein</fullName>
    </submittedName>
</protein>
<feature type="transmembrane region" description="Helical" evidence="2">
    <location>
        <begin position="6"/>
        <end position="28"/>
    </location>
</feature>
<feature type="compositionally biased region" description="Low complexity" evidence="1">
    <location>
        <begin position="67"/>
        <end position="86"/>
    </location>
</feature>
<keyword evidence="2" id="KW-1133">Transmembrane helix</keyword>
<proteinExistence type="predicted"/>
<gene>
    <name evidence="3" type="ORF">FB459_0506</name>
</gene>
<evidence type="ECO:0000313" key="4">
    <source>
        <dbReference type="Proteomes" id="UP000320806"/>
    </source>
</evidence>
<keyword evidence="2" id="KW-0472">Membrane</keyword>